<accession>A0ABY5P8M2</accession>
<feature type="transmembrane region" description="Helical" evidence="1">
    <location>
        <begin position="35"/>
        <end position="53"/>
    </location>
</feature>
<dbReference type="RefSeq" id="WP_313794438.1">
    <property type="nucleotide sequence ID" value="NZ_CP102453.1"/>
</dbReference>
<evidence type="ECO:0000313" key="2">
    <source>
        <dbReference type="EMBL" id="UUX34945.1"/>
    </source>
</evidence>
<feature type="transmembrane region" description="Helical" evidence="1">
    <location>
        <begin position="9"/>
        <end position="29"/>
    </location>
</feature>
<keyword evidence="3" id="KW-1185">Reference proteome</keyword>
<evidence type="ECO:0000313" key="3">
    <source>
        <dbReference type="Proteomes" id="UP001315967"/>
    </source>
</evidence>
<name>A0ABY5P8M2_9LACT</name>
<keyword evidence="1" id="KW-1133">Transmembrane helix</keyword>
<feature type="transmembrane region" description="Helical" evidence="1">
    <location>
        <begin position="94"/>
        <end position="112"/>
    </location>
</feature>
<evidence type="ECO:0000256" key="1">
    <source>
        <dbReference type="SAM" id="Phobius"/>
    </source>
</evidence>
<keyword evidence="1" id="KW-0472">Membrane</keyword>
<gene>
    <name evidence="2" type="ORF">NRE15_04675</name>
</gene>
<organism evidence="2 3">
    <name type="scientific">Fundicoccus culcitae</name>
    <dbReference type="NCBI Taxonomy" id="2969821"/>
    <lineage>
        <taxon>Bacteria</taxon>
        <taxon>Bacillati</taxon>
        <taxon>Bacillota</taxon>
        <taxon>Bacilli</taxon>
        <taxon>Lactobacillales</taxon>
        <taxon>Aerococcaceae</taxon>
        <taxon>Fundicoccus</taxon>
    </lineage>
</organism>
<sequence length="118" mass="13116">MNAKFKKALIYLGALVVVFLIVVPLTRSLTPVAKGAVHATITTIFFFLVFNIWSSFRLITPQKVWTTVAILVAMVVILPVAIEMLAAWPIVIKGFMHLVLVGLILGLIIYVWRDPAKN</sequence>
<dbReference type="EMBL" id="CP102453">
    <property type="protein sequence ID" value="UUX34945.1"/>
    <property type="molecule type" value="Genomic_DNA"/>
</dbReference>
<protein>
    <submittedName>
        <fullName evidence="2">Uncharacterized protein</fullName>
    </submittedName>
</protein>
<proteinExistence type="predicted"/>
<feature type="transmembrane region" description="Helical" evidence="1">
    <location>
        <begin position="65"/>
        <end position="88"/>
    </location>
</feature>
<dbReference type="Proteomes" id="UP001315967">
    <property type="component" value="Chromosome"/>
</dbReference>
<reference evidence="2 3" key="1">
    <citation type="submission" date="2022-08" db="EMBL/GenBank/DDBJ databases">
        <title>Aerococcaceae sp. nov isolated from spoiled eye mask.</title>
        <authorList>
            <person name="Zhou G."/>
            <person name="Xie X.-B."/>
            <person name="Shi Q.-S."/>
            <person name="Wang Y.-S."/>
            <person name="Wen X."/>
            <person name="Peng H."/>
            <person name="Yang X.-J."/>
            <person name="Tao H.-B."/>
            <person name="Huang X.-M."/>
        </authorList>
    </citation>
    <scope>NUCLEOTIDE SEQUENCE [LARGE SCALE GENOMIC DNA]</scope>
    <source>
        <strain evidence="3">DM20194951</strain>
    </source>
</reference>
<keyword evidence="1" id="KW-0812">Transmembrane</keyword>